<dbReference type="SUPFAM" id="SSF88946">
    <property type="entry name" value="Sigma2 domain of RNA polymerase sigma factors"/>
    <property type="match status" value="1"/>
</dbReference>
<evidence type="ECO:0000259" key="6">
    <source>
        <dbReference type="Pfam" id="PF04542"/>
    </source>
</evidence>
<feature type="domain" description="RNA polymerase sigma factor 70 region 4 type 2" evidence="7">
    <location>
        <begin position="126"/>
        <end position="174"/>
    </location>
</feature>
<evidence type="ECO:0000313" key="8">
    <source>
        <dbReference type="EMBL" id="MCC2219442.1"/>
    </source>
</evidence>
<dbReference type="Pfam" id="PF08281">
    <property type="entry name" value="Sigma70_r4_2"/>
    <property type="match status" value="1"/>
</dbReference>
<keyword evidence="9" id="KW-1185">Reference proteome</keyword>
<evidence type="ECO:0000259" key="7">
    <source>
        <dbReference type="Pfam" id="PF08281"/>
    </source>
</evidence>
<comment type="caution">
    <text evidence="8">The sequence shown here is derived from an EMBL/GenBank/DDBJ whole genome shotgun (WGS) entry which is preliminary data.</text>
</comment>
<dbReference type="InterPro" id="IPR007627">
    <property type="entry name" value="RNA_pol_sigma70_r2"/>
</dbReference>
<organism evidence="8 9">
    <name type="scientific">Coprococcus hominis</name>
    <name type="common">ex Arizal et al. 2022</name>
    <dbReference type="NCBI Taxonomy" id="2881262"/>
    <lineage>
        <taxon>Bacteria</taxon>
        <taxon>Bacillati</taxon>
        <taxon>Bacillota</taxon>
        <taxon>Clostridia</taxon>
        <taxon>Lachnospirales</taxon>
        <taxon>Lachnospiraceae</taxon>
        <taxon>Coprococcus</taxon>
    </lineage>
</organism>
<dbReference type="InterPro" id="IPR013325">
    <property type="entry name" value="RNA_pol_sigma_r2"/>
</dbReference>
<dbReference type="InterPro" id="IPR036388">
    <property type="entry name" value="WH-like_DNA-bd_sf"/>
</dbReference>
<dbReference type="EMBL" id="JAJEQT010000007">
    <property type="protein sequence ID" value="MCC2219442.1"/>
    <property type="molecule type" value="Genomic_DNA"/>
</dbReference>
<evidence type="ECO:0000256" key="1">
    <source>
        <dbReference type="ARBA" id="ARBA00010641"/>
    </source>
</evidence>
<dbReference type="Gene3D" id="1.10.10.10">
    <property type="entry name" value="Winged helix-like DNA-binding domain superfamily/Winged helix DNA-binding domain"/>
    <property type="match status" value="1"/>
</dbReference>
<dbReference type="NCBIfam" id="TIGR02937">
    <property type="entry name" value="sigma70-ECF"/>
    <property type="match status" value="1"/>
</dbReference>
<keyword evidence="5" id="KW-0804">Transcription</keyword>
<dbReference type="InterPro" id="IPR014284">
    <property type="entry name" value="RNA_pol_sigma-70_dom"/>
</dbReference>
<keyword evidence="2" id="KW-0805">Transcription regulation</keyword>
<evidence type="ECO:0000313" key="9">
    <source>
        <dbReference type="Proteomes" id="UP001198495"/>
    </source>
</evidence>
<name>A0ABS8FST4_9FIRM</name>
<accession>A0ABS8FST4</accession>
<evidence type="ECO:0000256" key="3">
    <source>
        <dbReference type="ARBA" id="ARBA00023082"/>
    </source>
</evidence>
<dbReference type="Proteomes" id="UP001198495">
    <property type="component" value="Unassembled WGS sequence"/>
</dbReference>
<dbReference type="InterPro" id="IPR013324">
    <property type="entry name" value="RNA_pol_sigma_r3/r4-like"/>
</dbReference>
<dbReference type="PANTHER" id="PTHR43133:SF8">
    <property type="entry name" value="RNA POLYMERASE SIGMA FACTOR HI_1459-RELATED"/>
    <property type="match status" value="1"/>
</dbReference>
<evidence type="ECO:0000256" key="4">
    <source>
        <dbReference type="ARBA" id="ARBA00023125"/>
    </source>
</evidence>
<protein>
    <submittedName>
        <fullName evidence="8">Sigma-70 family RNA polymerase sigma factor</fullName>
    </submittedName>
</protein>
<dbReference type="SUPFAM" id="SSF88659">
    <property type="entry name" value="Sigma3 and sigma4 domains of RNA polymerase sigma factors"/>
    <property type="match status" value="1"/>
</dbReference>
<feature type="domain" description="RNA polymerase sigma-70 region 2" evidence="6">
    <location>
        <begin position="39"/>
        <end position="95"/>
    </location>
</feature>
<dbReference type="RefSeq" id="WP_118671383.1">
    <property type="nucleotide sequence ID" value="NZ_JAJEQT010000007.1"/>
</dbReference>
<dbReference type="PANTHER" id="PTHR43133">
    <property type="entry name" value="RNA POLYMERASE ECF-TYPE SIGMA FACTO"/>
    <property type="match status" value="1"/>
</dbReference>
<dbReference type="InterPro" id="IPR013249">
    <property type="entry name" value="RNA_pol_sigma70_r4_t2"/>
</dbReference>
<sequence>MKQIITQKNFVEKLKRRNEKALEYVIREYGGYVKAAVNHNLAGLPEEMEECMDDVFLDVWEHIERFDAAKGSFRNWIISIARFRSIDYLRRYSRTCMEEDVSNYESKLARNDRIDTLEQEISTETEKLLEGLKEEERQILLRYYAEEDDVDVLAKEYGVSSSTIYSKVSRAKKKVRKNHGRLEEHV</sequence>
<keyword evidence="4" id="KW-0238">DNA-binding</keyword>
<comment type="similarity">
    <text evidence="1">Belongs to the sigma-70 factor family. ECF subfamily.</text>
</comment>
<dbReference type="InterPro" id="IPR039425">
    <property type="entry name" value="RNA_pol_sigma-70-like"/>
</dbReference>
<evidence type="ECO:0000256" key="2">
    <source>
        <dbReference type="ARBA" id="ARBA00023015"/>
    </source>
</evidence>
<gene>
    <name evidence="8" type="ORF">LKD28_10415</name>
</gene>
<dbReference type="Pfam" id="PF04542">
    <property type="entry name" value="Sigma70_r2"/>
    <property type="match status" value="1"/>
</dbReference>
<proteinExistence type="inferred from homology"/>
<dbReference type="Gene3D" id="1.10.1740.10">
    <property type="match status" value="1"/>
</dbReference>
<evidence type="ECO:0000256" key="5">
    <source>
        <dbReference type="ARBA" id="ARBA00023163"/>
    </source>
</evidence>
<keyword evidence="3" id="KW-0731">Sigma factor</keyword>
<reference evidence="8 9" key="1">
    <citation type="submission" date="2021-10" db="EMBL/GenBank/DDBJ databases">
        <title>Anaerobic single-cell dispensing facilitates the cultivation of human gut bacteria.</title>
        <authorList>
            <person name="Afrizal A."/>
        </authorList>
    </citation>
    <scope>NUCLEOTIDE SEQUENCE [LARGE SCALE GENOMIC DNA]</scope>
    <source>
        <strain evidence="8 9">CLA-AA-H212</strain>
    </source>
</reference>